<dbReference type="SUPFAM" id="SSF52518">
    <property type="entry name" value="Thiamin diphosphate-binding fold (THDP-binding)"/>
    <property type="match status" value="1"/>
</dbReference>
<evidence type="ECO:0000259" key="4">
    <source>
        <dbReference type="Pfam" id="PF00456"/>
    </source>
</evidence>
<dbReference type="Gene3D" id="3.40.50.970">
    <property type="match status" value="1"/>
</dbReference>
<comment type="similarity">
    <text evidence="2">Belongs to the transketolase family.</text>
</comment>
<evidence type="ECO:0000256" key="1">
    <source>
        <dbReference type="ARBA" id="ARBA00001964"/>
    </source>
</evidence>
<dbReference type="Proteomes" id="UP001351900">
    <property type="component" value="Unassembled WGS sequence"/>
</dbReference>
<protein>
    <submittedName>
        <fullName evidence="5">Transketolase</fullName>
    </submittedName>
</protein>
<dbReference type="InterPro" id="IPR005474">
    <property type="entry name" value="Transketolase_N"/>
</dbReference>
<accession>A0ABU7V9W2</accession>
<evidence type="ECO:0000313" key="5">
    <source>
        <dbReference type="EMBL" id="MEF2255806.1"/>
    </source>
</evidence>
<comment type="cofactor">
    <cofactor evidence="1">
        <name>thiamine diphosphate</name>
        <dbReference type="ChEBI" id="CHEBI:58937"/>
    </cofactor>
</comment>
<name>A0ABU7V9W2_9MICO</name>
<gene>
    <name evidence="5" type="ORF">V2V91_11780</name>
</gene>
<dbReference type="InterPro" id="IPR029061">
    <property type="entry name" value="THDP-binding"/>
</dbReference>
<feature type="domain" description="Transketolase N-terminal" evidence="4">
    <location>
        <begin position="39"/>
        <end position="278"/>
    </location>
</feature>
<evidence type="ECO:0000256" key="2">
    <source>
        <dbReference type="ARBA" id="ARBA00007131"/>
    </source>
</evidence>
<dbReference type="PANTHER" id="PTHR47514:SF1">
    <property type="entry name" value="TRANSKETOLASE N-TERMINAL SECTION-RELATED"/>
    <property type="match status" value="1"/>
</dbReference>
<evidence type="ECO:0000256" key="3">
    <source>
        <dbReference type="ARBA" id="ARBA00023052"/>
    </source>
</evidence>
<organism evidence="5 6">
    <name type="scientific">Microbacterium schleiferi</name>
    <dbReference type="NCBI Taxonomy" id="69362"/>
    <lineage>
        <taxon>Bacteria</taxon>
        <taxon>Bacillati</taxon>
        <taxon>Actinomycetota</taxon>
        <taxon>Actinomycetes</taxon>
        <taxon>Micrococcales</taxon>
        <taxon>Microbacteriaceae</taxon>
        <taxon>Microbacterium</taxon>
    </lineage>
</organism>
<dbReference type="CDD" id="cd02012">
    <property type="entry name" value="TPP_TK"/>
    <property type="match status" value="1"/>
</dbReference>
<reference evidence="5 6" key="1">
    <citation type="submission" date="2024-01" db="EMBL/GenBank/DDBJ databases">
        <title>the genome sequence of strain Microbacterium schleiferi NBRC 15075.</title>
        <authorList>
            <person name="Ding Y."/>
            <person name="Zhang G."/>
        </authorList>
    </citation>
    <scope>NUCLEOTIDE SEQUENCE [LARGE SCALE GENOMIC DNA]</scope>
    <source>
        <strain evidence="5 6">NBRC 15075</strain>
    </source>
</reference>
<dbReference type="RefSeq" id="WP_292707310.1">
    <property type="nucleotide sequence ID" value="NZ_BAAAUO010000001.1"/>
</dbReference>
<comment type="caution">
    <text evidence="5">The sequence shown here is derived from an EMBL/GenBank/DDBJ whole genome shotgun (WGS) entry which is preliminary data.</text>
</comment>
<evidence type="ECO:0000313" key="6">
    <source>
        <dbReference type="Proteomes" id="UP001351900"/>
    </source>
</evidence>
<keyword evidence="3" id="KW-0786">Thiamine pyrophosphate</keyword>
<sequence>MGRTSPVTQERRSVEELEDLAFELRQKLLNLCGTYEGAVHIGGDLSSADIFTALFEYGLNVDPTNLANPTRDRFVLSKGHAAVAMYIAMAIKGFFSYDGIVDTYGQLDSAYGMHPCKVQLPGVEASTGSLGHGLPLAVGMAMGARGRGATHRVVTLMGDGETGEGSVWEAALVASSNKLGNLVAVIDRNRQLMTSFDEERVTLEPYTDKWAAFGWNVIHVDGHDMAALVEAIDSLPPTDSDKPTVIVAETVKGKGVDFMEHNLAWHAGSLGAADLERALAALEATRTKENV</sequence>
<dbReference type="PANTHER" id="PTHR47514">
    <property type="entry name" value="TRANSKETOLASE N-TERMINAL SECTION-RELATED"/>
    <property type="match status" value="1"/>
</dbReference>
<dbReference type="EMBL" id="JAZHOV010000006">
    <property type="protein sequence ID" value="MEF2255806.1"/>
    <property type="molecule type" value="Genomic_DNA"/>
</dbReference>
<keyword evidence="6" id="KW-1185">Reference proteome</keyword>
<proteinExistence type="inferred from homology"/>
<dbReference type="Pfam" id="PF00456">
    <property type="entry name" value="Transketolase_N"/>
    <property type="match status" value="1"/>
</dbReference>